<evidence type="ECO:0000313" key="3">
    <source>
        <dbReference type="EMBL" id="MDV6232084.1"/>
    </source>
</evidence>
<sequence>MNLNILDVDRLSSVPVWVVFAIVFVLLAFESASLLGLFTPGNSVPITLGVLTSIGVVPWLPAVVTAAVASSLGAQWAFWHGRRTGTVLGLGRAESALPAAVIRVVHGLATHARSRPRTVATAGHLIGGVRTITPRLVATSSLRHREYMVLSLLAAVVWAGVLVSAGAWLGDRTIIRTALGYAWIPALTIMIATQLKRRTRSSSPELVRAR</sequence>
<keyword evidence="1" id="KW-0812">Transmembrane</keyword>
<dbReference type="EMBL" id="JAWLKE010000006">
    <property type="protein sequence ID" value="MDV6232084.1"/>
    <property type="molecule type" value="Genomic_DNA"/>
</dbReference>
<feature type="transmembrane region" description="Helical" evidence="1">
    <location>
        <begin position="59"/>
        <end position="79"/>
    </location>
</feature>
<comment type="caution">
    <text evidence="3">The sequence shown here is derived from an EMBL/GenBank/DDBJ whole genome shotgun (WGS) entry which is preliminary data.</text>
</comment>
<proteinExistence type="predicted"/>
<accession>A0ABU4B0T8</accession>
<feature type="transmembrane region" description="Helical" evidence="1">
    <location>
        <begin position="16"/>
        <end position="39"/>
    </location>
</feature>
<reference evidence="3 4" key="1">
    <citation type="submission" date="2023-10" db="EMBL/GenBank/DDBJ databases">
        <title>Development of a sustainable strategy for remediation of hydrocarbon-contaminated territories based on the waste exchange concept.</title>
        <authorList>
            <person name="Krivoruchko A."/>
        </authorList>
    </citation>
    <scope>NUCLEOTIDE SEQUENCE [LARGE SCALE GENOMIC DNA]</scope>
    <source>
        <strain evidence="3 4">IEGM 1322</strain>
    </source>
</reference>
<dbReference type="Proteomes" id="UP001185899">
    <property type="component" value="Unassembled WGS sequence"/>
</dbReference>
<dbReference type="RefSeq" id="WP_317548831.1">
    <property type="nucleotide sequence ID" value="NZ_JAWLKE010000006.1"/>
</dbReference>
<name>A0ABU4B0T8_9NOCA</name>
<keyword evidence="1" id="KW-1133">Transmembrane helix</keyword>
<gene>
    <name evidence="3" type="ORF">R3P95_16145</name>
</gene>
<evidence type="ECO:0000313" key="4">
    <source>
        <dbReference type="Proteomes" id="UP001185899"/>
    </source>
</evidence>
<keyword evidence="4" id="KW-1185">Reference proteome</keyword>
<protein>
    <submittedName>
        <fullName evidence="3">VTT domain-containing protein</fullName>
    </submittedName>
</protein>
<evidence type="ECO:0000256" key="1">
    <source>
        <dbReference type="SAM" id="Phobius"/>
    </source>
</evidence>
<feature type="domain" description="VTT" evidence="2">
    <location>
        <begin position="46"/>
        <end position="167"/>
    </location>
</feature>
<keyword evidence="1" id="KW-0472">Membrane</keyword>
<evidence type="ECO:0000259" key="2">
    <source>
        <dbReference type="Pfam" id="PF09335"/>
    </source>
</evidence>
<feature type="transmembrane region" description="Helical" evidence="1">
    <location>
        <begin position="147"/>
        <end position="168"/>
    </location>
</feature>
<dbReference type="InterPro" id="IPR032816">
    <property type="entry name" value="VTT_dom"/>
</dbReference>
<organism evidence="3 4">
    <name type="scientific">Rhodococcus cercidiphylli</name>
    <dbReference type="NCBI Taxonomy" id="489916"/>
    <lineage>
        <taxon>Bacteria</taxon>
        <taxon>Bacillati</taxon>
        <taxon>Actinomycetota</taxon>
        <taxon>Actinomycetes</taxon>
        <taxon>Mycobacteriales</taxon>
        <taxon>Nocardiaceae</taxon>
        <taxon>Rhodococcus</taxon>
    </lineage>
</organism>
<dbReference type="Pfam" id="PF09335">
    <property type="entry name" value="VTT_dom"/>
    <property type="match status" value="1"/>
</dbReference>
<feature type="transmembrane region" description="Helical" evidence="1">
    <location>
        <begin position="174"/>
        <end position="193"/>
    </location>
</feature>